<sequence length="977" mass="109847">MMLLSGVMGEGISDWSRFERLTPFRVRDVLLVASHFDHYLLEESGYLAEIMQEEYSDLNLSQAPRIIHSPDARDALRLLSTREFDLVITMARVGEMDVKAFGTEAKRVIEGLPVVMLSHNTRELATLSAGDGIDRIFVWTGDSRILLSICKLIEDERNVENDVRDGDVQVILLVEDSRRFYSAYLPLLYTQLVNQTTRLMGEGGNLHEKLLRLRARAKILLASDMNSAKSVIDRYHNNIIGIFTDGKFPNQGGQRDTAGLELVRYAQEGHRYMPILFQSKNLELKEDAESLGVRFLHKEDTQLYRRIEEFMVDEMNFGDFVFRMPDGSEVTRASNLEEFIHGLENAPIESIEYHAGRNQFSHWLRTRSEFYLAAEMRPKKIGDFDNPEGVRKYLADSVRNHIIQVRMRTIRDYDASRKGAGFQRIGRGSLGGKGRGLAFFFTRMLDLGLSGAFPDVEFVVPRSVVIGTDVFEEFVEDNELSVFAHEDHSNEEVNQAFLEAEFTDEIVGKISVMLQQTKWPLAIRSSSLLEDSSHQPFAGVYATYMLANDHPDLEVRLRRLLEAIKLVYASTYYRGAKAYVAATPSTIEDERMAVVIQDLVGDEINGRFYPMISGAARSHNHYPVEPLIAEDGIAAICIGLGRQVSAGGKCLRYSPGQPRRIHQFHSNQAILDTSQRSFFAIPMEQEDGAVHPTEEGNLLNLGLAEAEEDGCLTLVGSTYVVSDDRIVDSVAVDGGPRVVTFAPILKHGRFPLSEILSHVLNTCQNYIGSPVELEFAMSIDQNSGTQRFAILQVRPMMEESVDIDIDLAEIDRSKAMCICSQSLGNGIIEGIKDVVYIHPERLDRMRTMDLTAEIEAIDAVLRAEERPYVLIGPGRWGSSDPSLGIPVQWDQIMGSRTIVEVPMTDIHVEPSQGTHFFQNIITFNIGYLTIGADDFVDWEWLDSIEASTESGALRHVSLDEPIKVILDSRDSEAIITK</sequence>
<dbReference type="InterPro" id="IPR013815">
    <property type="entry name" value="ATP_grasp_subdomain_1"/>
</dbReference>
<dbReference type="AlphaFoldDB" id="A0A075I666"/>
<dbReference type="Pfam" id="PF01326">
    <property type="entry name" value="PPDK_N"/>
    <property type="match status" value="1"/>
</dbReference>
<protein>
    <submittedName>
        <fullName evidence="2">Response regulator receiver domain-containing protein</fullName>
    </submittedName>
</protein>
<dbReference type="GO" id="GO:0005524">
    <property type="term" value="F:ATP binding"/>
    <property type="evidence" value="ECO:0007669"/>
    <property type="project" value="InterPro"/>
</dbReference>
<accession>A0A075I666</accession>
<reference evidence="2" key="1">
    <citation type="journal article" date="2014" name="Genome Biol. Evol.">
        <title>Pangenome evidence for extensive interdomain horizontal transfer affecting lineage core and shell genes in uncultured planktonic thaumarchaeota and euryarchaeota.</title>
        <authorList>
            <person name="Deschamps P."/>
            <person name="Zivanovic Y."/>
            <person name="Moreira D."/>
            <person name="Rodriguez-Valera F."/>
            <person name="Lopez-Garcia P."/>
        </authorList>
    </citation>
    <scope>NUCLEOTIDE SEQUENCE</scope>
</reference>
<name>A0A075I666_9EURY</name>
<proteinExistence type="predicted"/>
<dbReference type="GO" id="GO:0016301">
    <property type="term" value="F:kinase activity"/>
    <property type="evidence" value="ECO:0007669"/>
    <property type="project" value="InterPro"/>
</dbReference>
<dbReference type="InterPro" id="IPR002192">
    <property type="entry name" value="PPDK_AMP/ATP-bd"/>
</dbReference>
<dbReference type="EMBL" id="KF901229">
    <property type="protein sequence ID" value="AIF23365.1"/>
    <property type="molecule type" value="Genomic_DNA"/>
</dbReference>
<dbReference type="Gene3D" id="3.30.1490.20">
    <property type="entry name" value="ATP-grasp fold, A domain"/>
    <property type="match status" value="1"/>
</dbReference>
<evidence type="ECO:0000259" key="1">
    <source>
        <dbReference type="Pfam" id="PF01326"/>
    </source>
</evidence>
<organism evidence="2">
    <name type="scientific">uncultured marine group II/III euryarchaeote SAT1000_15_D12</name>
    <dbReference type="NCBI Taxonomy" id="1456560"/>
    <lineage>
        <taxon>Archaea</taxon>
        <taxon>Methanobacteriati</taxon>
        <taxon>Methanobacteriota</taxon>
        <taxon>environmental samples</taxon>
    </lineage>
</organism>
<evidence type="ECO:0000313" key="2">
    <source>
        <dbReference type="EMBL" id="AIF23365.1"/>
    </source>
</evidence>
<feature type="domain" description="Pyruvate phosphate dikinase AMP/ATP-binding" evidence="1">
    <location>
        <begin position="429"/>
        <end position="800"/>
    </location>
</feature>
<dbReference type="SUPFAM" id="SSF56059">
    <property type="entry name" value="Glutathione synthetase ATP-binding domain-like"/>
    <property type="match status" value="1"/>
</dbReference>